<name>A0ABS8Y5K3_DATST</name>
<protein>
    <submittedName>
        <fullName evidence="1">Uncharacterized protein</fullName>
    </submittedName>
</protein>
<organism evidence="1 2">
    <name type="scientific">Datura stramonium</name>
    <name type="common">Jimsonweed</name>
    <name type="synonym">Common thornapple</name>
    <dbReference type="NCBI Taxonomy" id="4076"/>
    <lineage>
        <taxon>Eukaryota</taxon>
        <taxon>Viridiplantae</taxon>
        <taxon>Streptophyta</taxon>
        <taxon>Embryophyta</taxon>
        <taxon>Tracheophyta</taxon>
        <taxon>Spermatophyta</taxon>
        <taxon>Magnoliopsida</taxon>
        <taxon>eudicotyledons</taxon>
        <taxon>Gunneridae</taxon>
        <taxon>Pentapetalae</taxon>
        <taxon>asterids</taxon>
        <taxon>lamiids</taxon>
        <taxon>Solanales</taxon>
        <taxon>Solanaceae</taxon>
        <taxon>Solanoideae</taxon>
        <taxon>Datureae</taxon>
        <taxon>Datura</taxon>
    </lineage>
</organism>
<evidence type="ECO:0000313" key="2">
    <source>
        <dbReference type="Proteomes" id="UP000823775"/>
    </source>
</evidence>
<accession>A0ABS8Y5K3</accession>
<sequence>MGCVLDEGVWVKKTSYKPKIKHASPGGPSGVKINESQGAVLNSLFSEAQEIKQSLGVVVGDLHKCTELLGGEYLSSVWVIDDYAILVWCLGDW</sequence>
<comment type="caution">
    <text evidence="1">The sequence shown here is derived from an EMBL/GenBank/DDBJ whole genome shotgun (WGS) entry which is preliminary data.</text>
</comment>
<evidence type="ECO:0000313" key="1">
    <source>
        <dbReference type="EMBL" id="MCE5166302.1"/>
    </source>
</evidence>
<reference evidence="1 2" key="1">
    <citation type="journal article" date="2021" name="BMC Genomics">
        <title>Datura genome reveals duplications of psychoactive alkaloid biosynthetic genes and high mutation rate following tissue culture.</title>
        <authorList>
            <person name="Rajewski A."/>
            <person name="Carter-House D."/>
            <person name="Stajich J."/>
            <person name="Litt A."/>
        </authorList>
    </citation>
    <scope>NUCLEOTIDE SEQUENCE [LARGE SCALE GENOMIC DNA]</scope>
    <source>
        <strain evidence="1">AR-01</strain>
    </source>
</reference>
<gene>
    <name evidence="1" type="ORF">HAX54_017177</name>
</gene>
<keyword evidence="2" id="KW-1185">Reference proteome</keyword>
<dbReference type="EMBL" id="JACEIK010021269">
    <property type="protein sequence ID" value="MCE5166302.1"/>
    <property type="molecule type" value="Genomic_DNA"/>
</dbReference>
<proteinExistence type="predicted"/>
<dbReference type="Proteomes" id="UP000823775">
    <property type="component" value="Unassembled WGS sequence"/>
</dbReference>